<accession>X0X803</accession>
<evidence type="ECO:0000313" key="1">
    <source>
        <dbReference type="EMBL" id="GAG21096.1"/>
    </source>
</evidence>
<dbReference type="AlphaFoldDB" id="X0X803"/>
<name>X0X803_9ZZZZ</name>
<feature type="non-terminal residue" evidence="1">
    <location>
        <position position="1"/>
    </location>
</feature>
<reference evidence="1" key="1">
    <citation type="journal article" date="2014" name="Front. Microbiol.">
        <title>High frequency of phylogenetically diverse reductive dehalogenase-homologous genes in deep subseafloor sedimentary metagenomes.</title>
        <authorList>
            <person name="Kawai M."/>
            <person name="Futagami T."/>
            <person name="Toyoda A."/>
            <person name="Takaki Y."/>
            <person name="Nishi S."/>
            <person name="Hori S."/>
            <person name="Arai W."/>
            <person name="Tsubouchi T."/>
            <person name="Morono Y."/>
            <person name="Uchiyama I."/>
            <person name="Ito T."/>
            <person name="Fujiyama A."/>
            <person name="Inagaki F."/>
            <person name="Takami H."/>
        </authorList>
    </citation>
    <scope>NUCLEOTIDE SEQUENCE</scope>
    <source>
        <strain evidence="1">Expedition CK06-06</strain>
    </source>
</reference>
<sequence>GLGNLVAAAIGRSVEVYGNPVIIGMIGVQDRFGESGFPWELVKEFELSAEHIAAKAKSLHELKLSRG</sequence>
<dbReference type="EMBL" id="BARS01031698">
    <property type="protein sequence ID" value="GAG21096.1"/>
    <property type="molecule type" value="Genomic_DNA"/>
</dbReference>
<comment type="caution">
    <text evidence="1">The sequence shown here is derived from an EMBL/GenBank/DDBJ whole genome shotgun (WGS) entry which is preliminary data.</text>
</comment>
<dbReference type="InterPro" id="IPR009014">
    <property type="entry name" value="Transketo_C/PFOR_II"/>
</dbReference>
<dbReference type="SUPFAM" id="SSF52922">
    <property type="entry name" value="TK C-terminal domain-like"/>
    <property type="match status" value="1"/>
</dbReference>
<organism evidence="1">
    <name type="scientific">marine sediment metagenome</name>
    <dbReference type="NCBI Taxonomy" id="412755"/>
    <lineage>
        <taxon>unclassified sequences</taxon>
        <taxon>metagenomes</taxon>
        <taxon>ecological metagenomes</taxon>
    </lineage>
</organism>
<proteinExistence type="predicted"/>
<evidence type="ECO:0008006" key="2">
    <source>
        <dbReference type="Google" id="ProtNLM"/>
    </source>
</evidence>
<gene>
    <name evidence="1" type="ORF">S01H1_49296</name>
</gene>
<protein>
    <recommendedName>
        <fullName evidence="2">Transketolase C-terminal domain-containing protein</fullName>
    </recommendedName>
</protein>
<dbReference type="Gene3D" id="3.40.50.920">
    <property type="match status" value="1"/>
</dbReference>